<name>G0N5X9_CAEBE</name>
<accession>G0N5X9</accession>
<organism evidence="2">
    <name type="scientific">Caenorhabditis brenneri</name>
    <name type="common">Nematode worm</name>
    <dbReference type="NCBI Taxonomy" id="135651"/>
    <lineage>
        <taxon>Eukaryota</taxon>
        <taxon>Metazoa</taxon>
        <taxon>Ecdysozoa</taxon>
        <taxon>Nematoda</taxon>
        <taxon>Chromadorea</taxon>
        <taxon>Rhabditida</taxon>
        <taxon>Rhabditina</taxon>
        <taxon>Rhabditomorpha</taxon>
        <taxon>Rhabditoidea</taxon>
        <taxon>Rhabditidae</taxon>
        <taxon>Peloderinae</taxon>
        <taxon>Caenorhabditis</taxon>
    </lineage>
</organism>
<evidence type="ECO:0000313" key="2">
    <source>
        <dbReference type="Proteomes" id="UP000008068"/>
    </source>
</evidence>
<dbReference type="HOGENOM" id="CLU_2485324_0_0_1"/>
<dbReference type="eggNOG" id="KOG0987">
    <property type="taxonomic scope" value="Eukaryota"/>
</dbReference>
<dbReference type="Proteomes" id="UP000008068">
    <property type="component" value="Unassembled WGS sequence"/>
</dbReference>
<sequence length="87" mass="10214">MPKEIRQLFERNYRNFLIQANVTFSMASIRYNRQTQARRGIQSMKIKGMVSCHSSALHPKSDKHAYTNFIILSYDNEKVAIARYETV</sequence>
<evidence type="ECO:0000313" key="1">
    <source>
        <dbReference type="EMBL" id="EGT53455.1"/>
    </source>
</evidence>
<gene>
    <name evidence="1" type="ORF">CAEBREN_13399</name>
</gene>
<reference evidence="2" key="1">
    <citation type="submission" date="2011-07" db="EMBL/GenBank/DDBJ databases">
        <authorList>
            <consortium name="Caenorhabditis brenneri Sequencing and Analysis Consortium"/>
            <person name="Wilson R.K."/>
        </authorList>
    </citation>
    <scope>NUCLEOTIDE SEQUENCE [LARGE SCALE GENOMIC DNA]</scope>
    <source>
        <strain evidence="2">PB2801</strain>
    </source>
</reference>
<protein>
    <submittedName>
        <fullName evidence="1">Uncharacterized protein</fullName>
    </submittedName>
</protein>
<dbReference type="OrthoDB" id="10563512at2759"/>
<dbReference type="EMBL" id="GL379841">
    <property type="protein sequence ID" value="EGT53455.1"/>
    <property type="molecule type" value="Genomic_DNA"/>
</dbReference>
<dbReference type="STRING" id="135651.G0N5X9"/>
<keyword evidence="2" id="KW-1185">Reference proteome</keyword>
<dbReference type="InParanoid" id="G0N5X9"/>
<proteinExistence type="predicted"/>
<dbReference type="AlphaFoldDB" id="G0N5X9"/>